<dbReference type="InterPro" id="IPR000832">
    <property type="entry name" value="GPCR_2_secretin-like"/>
</dbReference>
<keyword evidence="10" id="KW-0675">Receptor</keyword>
<dbReference type="PRINTS" id="PR00249">
    <property type="entry name" value="GPCRSECRETIN"/>
</dbReference>
<feature type="transmembrane region" description="Helical" evidence="14">
    <location>
        <begin position="438"/>
        <end position="461"/>
    </location>
</feature>
<dbReference type="InterPro" id="IPR050332">
    <property type="entry name" value="GPCR_2"/>
</dbReference>
<evidence type="ECO:0000256" key="11">
    <source>
        <dbReference type="ARBA" id="ARBA00023180"/>
    </source>
</evidence>
<keyword evidence="5" id="KW-0732">Signal</keyword>
<dbReference type="InterPro" id="IPR002284">
    <property type="entry name" value="GPCR_2_VIP_rcpt_2"/>
</dbReference>
<dbReference type="InterPro" id="IPR001571">
    <property type="entry name" value="GPCR_2_VIP_rcpt"/>
</dbReference>
<dbReference type="GO" id="GO:0005886">
    <property type="term" value="C:plasma membrane"/>
    <property type="evidence" value="ECO:0007669"/>
    <property type="project" value="UniProtKB-SubCell"/>
</dbReference>
<dbReference type="GO" id="GO:0007166">
    <property type="term" value="P:cell surface receptor signaling pathway"/>
    <property type="evidence" value="ECO:0007669"/>
    <property type="project" value="InterPro"/>
</dbReference>
<evidence type="ECO:0000256" key="8">
    <source>
        <dbReference type="ARBA" id="ARBA00023136"/>
    </source>
</evidence>
<dbReference type="AlphaFoldDB" id="A0A6I8PF34"/>
<dbReference type="Ensembl" id="ENSOANT00000061285.1">
    <property type="protein sequence ID" value="ENSOANP00000051216.1"/>
    <property type="gene ID" value="ENSOANG00000038517.1"/>
</dbReference>
<evidence type="ECO:0000256" key="3">
    <source>
        <dbReference type="ARBA" id="ARBA00022475"/>
    </source>
</evidence>
<evidence type="ECO:0000259" key="16">
    <source>
        <dbReference type="PROSITE" id="PS50261"/>
    </source>
</evidence>
<dbReference type="Pfam" id="PF02793">
    <property type="entry name" value="HRM"/>
    <property type="match status" value="1"/>
</dbReference>
<name>A0A6I8PF34_ORNAN</name>
<dbReference type="InParanoid" id="A0A6I8PF34"/>
<dbReference type="InterPro" id="IPR001879">
    <property type="entry name" value="GPCR_2_extracellular_dom"/>
</dbReference>
<evidence type="ECO:0000313" key="17">
    <source>
        <dbReference type="Ensembl" id="ENSOANP00000051216.1"/>
    </source>
</evidence>
<feature type="compositionally biased region" description="Low complexity" evidence="13">
    <location>
        <begin position="138"/>
        <end position="153"/>
    </location>
</feature>
<keyword evidence="9" id="KW-1015">Disulfide bond</keyword>
<dbReference type="PRINTS" id="PR00491">
    <property type="entry name" value="VASOACTVEIPR"/>
</dbReference>
<dbReference type="GO" id="GO:0004999">
    <property type="term" value="F:vasoactive intestinal polypeptide receptor activity"/>
    <property type="evidence" value="ECO:0007669"/>
    <property type="project" value="InterPro"/>
</dbReference>
<comment type="subcellular location">
    <subcellularLocation>
        <location evidence="1">Cell membrane</location>
        <topology evidence="1">Multi-pass membrane protein</topology>
    </subcellularLocation>
</comment>
<proteinExistence type="inferred from homology"/>
<keyword evidence="8 14" id="KW-0472">Membrane</keyword>
<dbReference type="GeneTree" id="ENSGT00940000158089"/>
<feature type="domain" description="G-protein coupled receptors family 2 profile 2" evidence="16">
    <location>
        <begin position="436"/>
        <end position="520"/>
    </location>
</feature>
<evidence type="ECO:0000256" key="4">
    <source>
        <dbReference type="ARBA" id="ARBA00022692"/>
    </source>
</evidence>
<dbReference type="PANTHER" id="PTHR45620:SF22">
    <property type="entry name" value="VASOACTIVE INTESTINAL POLYPEPTIDE RECEPTOR 2"/>
    <property type="match status" value="1"/>
</dbReference>
<accession>A0A6I8PF34</accession>
<evidence type="ECO:0000256" key="1">
    <source>
        <dbReference type="ARBA" id="ARBA00004651"/>
    </source>
</evidence>
<feature type="region of interest" description="Disordered" evidence="13">
    <location>
        <begin position="1"/>
        <end position="305"/>
    </location>
</feature>
<dbReference type="Gene3D" id="4.10.1240.10">
    <property type="entry name" value="GPCR, family 2, extracellular hormone receptor domain"/>
    <property type="match status" value="1"/>
</dbReference>
<dbReference type="InterPro" id="IPR017983">
    <property type="entry name" value="GPCR_2_secretin-like_CS"/>
</dbReference>
<dbReference type="PROSITE" id="PS00649">
    <property type="entry name" value="G_PROTEIN_RECEP_F2_1"/>
    <property type="match status" value="1"/>
</dbReference>
<dbReference type="PROSITE" id="PS50261">
    <property type="entry name" value="G_PROTEIN_RECEP_F2_4"/>
    <property type="match status" value="1"/>
</dbReference>
<keyword evidence="18" id="KW-1185">Reference proteome</keyword>
<evidence type="ECO:0000256" key="9">
    <source>
        <dbReference type="ARBA" id="ARBA00023157"/>
    </source>
</evidence>
<keyword evidence="3" id="KW-1003">Cell membrane</keyword>
<sequence length="520" mass="55073">APPPPPPPPLPGAGPPLTVSPSPAFPSPAVGLWGRGRCALPSASRGRRGCGLRLPRLPPSSSPRPRRRRLGKGAGGGERPGAAPGHRGAGAGEGRAPRPRPRPKLGWAGLGWAGLGWAGGSGRARSPRGAERGGGGRSRSPSVPVGPRRSPSAGPCARPVRRRSGRRVGPGPDPGFLPRDSRTPRTGTGRSGRRNLIPADPRPPARSPRRPPARSPGAPADPRPGAPADPRPGAPADPRPGAPEPPQTPEPGPGSSEPPQSPQTLGLREPVLGGPPAPGPGSSEPRRPPPADPPPRAGAPEAAGMRRATARTSLFFTCCCLLLMPVNGIHPECRFHLEIHEEEIQCMKLLNDQKVEYKACSGVWDNLTCWRPADIGETVTVPCPKVFSNFYSFKTGTISKNCTSDGWSEMFPDFINACGYTDSDDDDIKITFYILVKAIYTLGYSVSLIALTTGSIILCLFRKLHCTRNYIHLNLFLSFILRAISVLVKDDILYSSSGTLHCLDQPSSWESLQYSSLCGP</sequence>
<keyword evidence="4 14" id="KW-0812">Transmembrane</keyword>
<dbReference type="FunFam" id="1.20.1070.10:FF:000898">
    <property type="entry name" value="Vasoactive intestinal polypeptide receptor 2 variant 1"/>
    <property type="match status" value="1"/>
</dbReference>
<evidence type="ECO:0000256" key="10">
    <source>
        <dbReference type="ARBA" id="ARBA00023170"/>
    </source>
</evidence>
<dbReference type="Gene3D" id="1.20.1070.10">
    <property type="entry name" value="Rhodopsin 7-helix transmembrane proteins"/>
    <property type="match status" value="1"/>
</dbReference>
<dbReference type="FunFam" id="4.10.1240.10:FF:000015">
    <property type="entry name" value="Vasoactive intestinal polypeptide receptor 2"/>
    <property type="match status" value="1"/>
</dbReference>
<keyword evidence="7" id="KW-0297">G-protein coupled receptor</keyword>
<keyword evidence="11" id="KW-0325">Glycoprotein</keyword>
<dbReference type="InterPro" id="IPR036445">
    <property type="entry name" value="GPCR_2_extracell_dom_sf"/>
</dbReference>
<evidence type="ECO:0000313" key="18">
    <source>
        <dbReference type="Proteomes" id="UP000002279"/>
    </source>
</evidence>
<evidence type="ECO:0000256" key="6">
    <source>
        <dbReference type="ARBA" id="ARBA00022989"/>
    </source>
</evidence>
<comment type="similarity">
    <text evidence="2">Belongs to the G-protein coupled receptor 2 family.</text>
</comment>
<evidence type="ECO:0000256" key="2">
    <source>
        <dbReference type="ARBA" id="ARBA00005314"/>
    </source>
</evidence>
<dbReference type="InterPro" id="IPR017981">
    <property type="entry name" value="GPCR_2-like_7TM"/>
</dbReference>
<dbReference type="Proteomes" id="UP000002279">
    <property type="component" value="Unplaced"/>
</dbReference>
<dbReference type="Bgee" id="ENSOANG00000038517">
    <property type="expression patterns" value="Expressed in endometrium and 3 other cell types or tissues"/>
</dbReference>
<dbReference type="SUPFAM" id="SSF111418">
    <property type="entry name" value="Hormone receptor domain"/>
    <property type="match status" value="1"/>
</dbReference>
<dbReference type="PANTHER" id="PTHR45620">
    <property type="entry name" value="PDF RECEPTOR-LIKE PROTEIN-RELATED"/>
    <property type="match status" value="1"/>
</dbReference>
<evidence type="ECO:0000256" key="12">
    <source>
        <dbReference type="ARBA" id="ARBA00023224"/>
    </source>
</evidence>
<dbReference type="Pfam" id="PF00002">
    <property type="entry name" value="7tm_2"/>
    <property type="match status" value="1"/>
</dbReference>
<keyword evidence="6 14" id="KW-1133">Transmembrane helix</keyword>
<evidence type="ECO:0000256" key="5">
    <source>
        <dbReference type="ARBA" id="ARBA00022729"/>
    </source>
</evidence>
<reference evidence="17" key="1">
    <citation type="submission" date="2025-08" db="UniProtKB">
        <authorList>
            <consortium name="Ensembl"/>
        </authorList>
    </citation>
    <scope>IDENTIFICATION</scope>
    <source>
        <strain evidence="17">Glennie</strain>
    </source>
</reference>
<dbReference type="PRINTS" id="PR01155">
    <property type="entry name" value="VIP2RECEPTOR"/>
</dbReference>
<evidence type="ECO:0000256" key="13">
    <source>
        <dbReference type="SAM" id="MobiDB-lite"/>
    </source>
</evidence>
<dbReference type="SMART" id="SM00008">
    <property type="entry name" value="HormR"/>
    <property type="match status" value="1"/>
</dbReference>
<feature type="compositionally biased region" description="Pro residues" evidence="13">
    <location>
        <begin position="1"/>
        <end position="14"/>
    </location>
</feature>
<feature type="compositionally biased region" description="Gly residues" evidence="13">
    <location>
        <begin position="108"/>
        <end position="122"/>
    </location>
</feature>
<dbReference type="PROSITE" id="PS50227">
    <property type="entry name" value="G_PROTEIN_RECEP_F2_3"/>
    <property type="match status" value="1"/>
</dbReference>
<evidence type="ECO:0000256" key="7">
    <source>
        <dbReference type="ARBA" id="ARBA00023040"/>
    </source>
</evidence>
<evidence type="ECO:0000259" key="15">
    <source>
        <dbReference type="PROSITE" id="PS50227"/>
    </source>
</evidence>
<reference evidence="17" key="2">
    <citation type="submission" date="2025-09" db="UniProtKB">
        <authorList>
            <consortium name="Ensembl"/>
        </authorList>
    </citation>
    <scope>IDENTIFICATION</scope>
    <source>
        <strain evidence="17">Glennie</strain>
    </source>
</reference>
<organism evidence="17 18">
    <name type="scientific">Ornithorhynchus anatinus</name>
    <name type="common">Duckbill platypus</name>
    <dbReference type="NCBI Taxonomy" id="9258"/>
    <lineage>
        <taxon>Eukaryota</taxon>
        <taxon>Metazoa</taxon>
        <taxon>Chordata</taxon>
        <taxon>Craniata</taxon>
        <taxon>Vertebrata</taxon>
        <taxon>Euteleostomi</taxon>
        <taxon>Mammalia</taxon>
        <taxon>Monotremata</taxon>
        <taxon>Ornithorhynchidae</taxon>
        <taxon>Ornithorhynchus</taxon>
    </lineage>
</organism>
<keyword evidence="12" id="KW-0807">Transducer</keyword>
<protein>
    <submittedName>
        <fullName evidence="17">Vasoactive intestinal peptide receptor 2</fullName>
    </submittedName>
</protein>
<feature type="domain" description="G-protein coupled receptors family 2 profile 1" evidence="15">
    <location>
        <begin position="345"/>
        <end position="422"/>
    </location>
</feature>
<gene>
    <name evidence="17" type="primary">VIPR2</name>
</gene>
<evidence type="ECO:0000256" key="14">
    <source>
        <dbReference type="SAM" id="Phobius"/>
    </source>
</evidence>
<feature type="compositionally biased region" description="Pro residues" evidence="13">
    <location>
        <begin position="219"/>
        <end position="252"/>
    </location>
</feature>